<dbReference type="GO" id="GO:0009228">
    <property type="term" value="P:thiamine biosynthetic process"/>
    <property type="evidence" value="ECO:0007669"/>
    <property type="project" value="UniProtKB-KW"/>
</dbReference>
<name>A0A839Z590_9SPHN</name>
<dbReference type="EMBL" id="JACICF010000002">
    <property type="protein sequence ID" value="MBB3764782.1"/>
    <property type="molecule type" value="Genomic_DNA"/>
</dbReference>
<dbReference type="InterPro" id="IPR036206">
    <property type="entry name" value="ThiamineP_synth_sf"/>
</dbReference>
<dbReference type="AlphaFoldDB" id="A0A839Z590"/>
<feature type="domain" description="Thiamine phosphate synthase/TenI" evidence="1">
    <location>
        <begin position="93"/>
        <end position="169"/>
    </location>
</feature>
<dbReference type="Pfam" id="PF02581">
    <property type="entry name" value="TMP-TENI"/>
    <property type="match status" value="1"/>
</dbReference>
<evidence type="ECO:0000313" key="3">
    <source>
        <dbReference type="Proteomes" id="UP000578569"/>
    </source>
</evidence>
<organism evidence="2 3">
    <name type="scientific">Sphingomicrobium lutaoense</name>
    <dbReference type="NCBI Taxonomy" id="515949"/>
    <lineage>
        <taxon>Bacteria</taxon>
        <taxon>Pseudomonadati</taxon>
        <taxon>Pseudomonadota</taxon>
        <taxon>Alphaproteobacteria</taxon>
        <taxon>Sphingomonadales</taxon>
        <taxon>Sphingomonadaceae</taxon>
        <taxon>Sphingomicrobium</taxon>
    </lineage>
</organism>
<dbReference type="Gene3D" id="3.20.20.70">
    <property type="entry name" value="Aldolase class I"/>
    <property type="match status" value="1"/>
</dbReference>
<dbReference type="InterPro" id="IPR013785">
    <property type="entry name" value="Aldolase_TIM"/>
</dbReference>
<gene>
    <name evidence="2" type="ORF">FHS50_001844</name>
</gene>
<keyword evidence="2" id="KW-0808">Transferase</keyword>
<dbReference type="SUPFAM" id="SSF51391">
    <property type="entry name" value="Thiamin phosphate synthase"/>
    <property type="match status" value="1"/>
</dbReference>
<evidence type="ECO:0000313" key="2">
    <source>
        <dbReference type="EMBL" id="MBB3764782.1"/>
    </source>
</evidence>
<evidence type="ECO:0000259" key="1">
    <source>
        <dbReference type="Pfam" id="PF02581"/>
    </source>
</evidence>
<dbReference type="Proteomes" id="UP000578569">
    <property type="component" value="Unassembled WGS sequence"/>
</dbReference>
<dbReference type="GO" id="GO:0004789">
    <property type="term" value="F:thiamine-phosphate diphosphorylase activity"/>
    <property type="evidence" value="ECO:0007669"/>
    <property type="project" value="UniProtKB-EC"/>
</dbReference>
<dbReference type="InterPro" id="IPR022998">
    <property type="entry name" value="ThiamineP_synth_TenI"/>
</dbReference>
<dbReference type="EC" id="2.5.1.3" evidence="2"/>
<protein>
    <submittedName>
        <fullName evidence="2">Thiamine-phosphate pyrophosphorylase</fullName>
        <ecNumber evidence="2">2.5.1.3</ecNumber>
    </submittedName>
</protein>
<dbReference type="CDD" id="cd00564">
    <property type="entry name" value="TMP_TenI"/>
    <property type="match status" value="1"/>
</dbReference>
<dbReference type="RefSeq" id="WP_183934150.1">
    <property type="nucleotide sequence ID" value="NZ_JACICF010000002.1"/>
</dbReference>
<sequence>MLPRQTLFTDERMGDALLPAIERLPRGSGVVLRHDRLSREARRALAERIAALARDKGLILSVAGDMALARHVGAAMVHRPESDPGGLPFSLPVHDEEEARAAADRGAALVYVSPVHPTRSHPGAPALGEAEAIRLARLSGCPAIALGGMTADRYAAIEKDFAGWAAISAFM</sequence>
<comment type="caution">
    <text evidence="2">The sequence shown here is derived from an EMBL/GenBank/DDBJ whole genome shotgun (WGS) entry which is preliminary data.</text>
</comment>
<proteinExistence type="predicted"/>
<keyword evidence="3" id="KW-1185">Reference proteome</keyword>
<reference evidence="2 3" key="1">
    <citation type="submission" date="2020-08" db="EMBL/GenBank/DDBJ databases">
        <title>Genomic Encyclopedia of Type Strains, Phase IV (KMG-IV): sequencing the most valuable type-strain genomes for metagenomic binning, comparative biology and taxonomic classification.</title>
        <authorList>
            <person name="Goeker M."/>
        </authorList>
    </citation>
    <scope>NUCLEOTIDE SEQUENCE [LARGE SCALE GENOMIC DNA]</scope>
    <source>
        <strain evidence="2 3">DSM 24194</strain>
    </source>
</reference>
<accession>A0A839Z590</accession>